<evidence type="ECO:0000256" key="1">
    <source>
        <dbReference type="ARBA" id="ARBA00004651"/>
    </source>
</evidence>
<feature type="transmembrane region" description="Helical" evidence="7">
    <location>
        <begin position="192"/>
        <end position="225"/>
    </location>
</feature>
<dbReference type="Pfam" id="PF01478">
    <property type="entry name" value="Peptidase_A24"/>
    <property type="match status" value="1"/>
</dbReference>
<evidence type="ECO:0000256" key="7">
    <source>
        <dbReference type="SAM" id="Phobius"/>
    </source>
</evidence>
<feature type="transmembrane region" description="Helical" evidence="7">
    <location>
        <begin position="109"/>
        <end position="129"/>
    </location>
</feature>
<feature type="transmembrane region" description="Helical" evidence="7">
    <location>
        <begin position="6"/>
        <end position="26"/>
    </location>
</feature>
<gene>
    <name evidence="10" type="ORF">CO057_04135</name>
</gene>
<dbReference type="InterPro" id="IPR050882">
    <property type="entry name" value="Prepilin_peptidase/N-MTase"/>
</dbReference>
<name>A0A2M8ENA4_9BACT</name>
<feature type="domain" description="Prepilin type IV endopeptidase peptidase" evidence="8">
    <location>
        <begin position="118"/>
        <end position="221"/>
    </location>
</feature>
<dbReference type="InterPro" id="IPR000045">
    <property type="entry name" value="Prepilin_IV_endopep_pep"/>
</dbReference>
<keyword evidence="3" id="KW-1003">Cell membrane</keyword>
<evidence type="ECO:0000256" key="5">
    <source>
        <dbReference type="ARBA" id="ARBA00022989"/>
    </source>
</evidence>
<dbReference type="InterPro" id="IPR010627">
    <property type="entry name" value="Prepilin_pept_A24_N"/>
</dbReference>
<dbReference type="GO" id="GO:0004190">
    <property type="term" value="F:aspartic-type endopeptidase activity"/>
    <property type="evidence" value="ECO:0007669"/>
    <property type="project" value="InterPro"/>
</dbReference>
<evidence type="ECO:0000313" key="10">
    <source>
        <dbReference type="EMBL" id="PJC24191.1"/>
    </source>
</evidence>
<dbReference type="Pfam" id="PF06750">
    <property type="entry name" value="A24_N_bact"/>
    <property type="match status" value="1"/>
</dbReference>
<protein>
    <submittedName>
        <fullName evidence="10">Prepilin peptidase</fullName>
    </submittedName>
</protein>
<comment type="caution">
    <text evidence="10">The sequence shown here is derived from an EMBL/GenBank/DDBJ whole genome shotgun (WGS) entry which is preliminary data.</text>
</comment>
<accession>A0A2M8ENA4</accession>
<evidence type="ECO:0000259" key="9">
    <source>
        <dbReference type="Pfam" id="PF06750"/>
    </source>
</evidence>
<evidence type="ECO:0000256" key="4">
    <source>
        <dbReference type="ARBA" id="ARBA00022692"/>
    </source>
</evidence>
<proteinExistence type="inferred from homology"/>
<dbReference type="PANTHER" id="PTHR30487:SF0">
    <property type="entry name" value="PREPILIN LEADER PEPTIDASE_N-METHYLTRANSFERASE-RELATED"/>
    <property type="match status" value="1"/>
</dbReference>
<dbReference type="PANTHER" id="PTHR30487">
    <property type="entry name" value="TYPE 4 PREPILIN-LIKE PROTEINS LEADER PEPTIDE-PROCESSING ENZYME"/>
    <property type="match status" value="1"/>
</dbReference>
<dbReference type="GO" id="GO:0005886">
    <property type="term" value="C:plasma membrane"/>
    <property type="evidence" value="ECO:0007669"/>
    <property type="project" value="UniProtKB-SubCell"/>
</dbReference>
<keyword evidence="4 7" id="KW-0812">Transmembrane</keyword>
<evidence type="ECO:0000256" key="6">
    <source>
        <dbReference type="ARBA" id="ARBA00023136"/>
    </source>
</evidence>
<dbReference type="EMBL" id="PFSI01000063">
    <property type="protein sequence ID" value="PJC24191.1"/>
    <property type="molecule type" value="Genomic_DNA"/>
</dbReference>
<evidence type="ECO:0000256" key="3">
    <source>
        <dbReference type="ARBA" id="ARBA00022475"/>
    </source>
</evidence>
<dbReference type="Gene3D" id="1.20.120.1220">
    <property type="match status" value="1"/>
</dbReference>
<organism evidence="10 11">
    <name type="scientific">Candidatus Uhrbacteria bacterium CG_4_9_14_0_2_um_filter_41_50</name>
    <dbReference type="NCBI Taxonomy" id="1975031"/>
    <lineage>
        <taxon>Bacteria</taxon>
        <taxon>Candidatus Uhriibacteriota</taxon>
    </lineage>
</organism>
<evidence type="ECO:0000256" key="2">
    <source>
        <dbReference type="ARBA" id="ARBA00005801"/>
    </source>
</evidence>
<evidence type="ECO:0000259" key="8">
    <source>
        <dbReference type="Pfam" id="PF01478"/>
    </source>
</evidence>
<dbReference type="GO" id="GO:0006465">
    <property type="term" value="P:signal peptide processing"/>
    <property type="evidence" value="ECO:0007669"/>
    <property type="project" value="TreeGrafter"/>
</dbReference>
<dbReference type="AlphaFoldDB" id="A0A2M8ENA4"/>
<comment type="similarity">
    <text evidence="2">Belongs to the peptidase A24 family.</text>
</comment>
<evidence type="ECO:0000313" key="11">
    <source>
        <dbReference type="Proteomes" id="UP000230251"/>
    </source>
</evidence>
<feature type="domain" description="Prepilin peptidase A24 N-terminal" evidence="9">
    <location>
        <begin position="12"/>
        <end position="93"/>
    </location>
</feature>
<feature type="transmembrane region" description="Helical" evidence="7">
    <location>
        <begin position="161"/>
        <end position="180"/>
    </location>
</feature>
<keyword evidence="5 7" id="KW-1133">Transmembrane helix</keyword>
<dbReference type="Proteomes" id="UP000230251">
    <property type="component" value="Unassembled WGS sequence"/>
</dbReference>
<comment type="subcellular location">
    <subcellularLocation>
        <location evidence="1">Cell membrane</location>
        <topology evidence="1">Multi-pass membrane protein</topology>
    </subcellularLocation>
</comment>
<keyword evidence="6 7" id="KW-0472">Membrane</keyword>
<feature type="transmembrane region" description="Helical" evidence="7">
    <location>
        <begin position="237"/>
        <end position="260"/>
    </location>
</feature>
<reference evidence="11" key="1">
    <citation type="submission" date="2017-09" db="EMBL/GenBank/DDBJ databases">
        <title>Depth-based differentiation of microbial function through sediment-hosted aquifers and enrichment of novel symbionts in the deep terrestrial subsurface.</title>
        <authorList>
            <person name="Probst A.J."/>
            <person name="Ladd B."/>
            <person name="Jarett J.K."/>
            <person name="Geller-Mcgrath D.E."/>
            <person name="Sieber C.M.K."/>
            <person name="Emerson J.B."/>
            <person name="Anantharaman K."/>
            <person name="Thomas B.C."/>
            <person name="Malmstrom R."/>
            <person name="Stieglmeier M."/>
            <person name="Klingl A."/>
            <person name="Woyke T."/>
            <person name="Ryan C.M."/>
            <person name="Banfield J.F."/>
        </authorList>
    </citation>
    <scope>NUCLEOTIDE SEQUENCE [LARGE SCALE GENOMIC DNA]</scope>
</reference>
<sequence length="264" mass="29302">MNVILWTIVISLVGIAVGSFLNVVIFRSEKKLPLTGRSKCLTCQEPVTKLDLIPIISFFALKGRCRRCTAVIEWQYPIIEIVTGVLFGLLFVRAFAGVGFPYFVDNSQWLLLFVRDVVMVCFLLIIFVYDFKYSYILDRFTIPAMILALLFNIALGADATSLLFSGLLLGSFFAFQFLISNGRWIGGGDIRMGLLMGFFLGITNGLVALFVAYIIGAAAGIILITFKKRKADSHVPFGTFLALGTLVAMFWGTQILDWYLGLLG</sequence>
<feature type="transmembrane region" description="Helical" evidence="7">
    <location>
        <begin position="81"/>
        <end position="103"/>
    </location>
</feature>